<name>A0A0F9X749_9ZZZZ</name>
<proteinExistence type="predicted"/>
<reference evidence="1" key="1">
    <citation type="journal article" date="2015" name="Nature">
        <title>Complex archaea that bridge the gap between prokaryotes and eukaryotes.</title>
        <authorList>
            <person name="Spang A."/>
            <person name="Saw J.H."/>
            <person name="Jorgensen S.L."/>
            <person name="Zaremba-Niedzwiedzka K."/>
            <person name="Martijn J."/>
            <person name="Lind A.E."/>
            <person name="van Eijk R."/>
            <person name="Schleper C."/>
            <person name="Guy L."/>
            <person name="Ettema T.J."/>
        </authorList>
    </citation>
    <scope>NUCLEOTIDE SEQUENCE</scope>
</reference>
<accession>A0A0F9X749</accession>
<protein>
    <submittedName>
        <fullName evidence="1">Uncharacterized protein</fullName>
    </submittedName>
</protein>
<evidence type="ECO:0000313" key="1">
    <source>
        <dbReference type="EMBL" id="KKN87398.1"/>
    </source>
</evidence>
<comment type="caution">
    <text evidence="1">The sequence shown here is derived from an EMBL/GenBank/DDBJ whole genome shotgun (WGS) entry which is preliminary data.</text>
</comment>
<dbReference type="EMBL" id="LAZR01000138">
    <property type="protein sequence ID" value="KKN87398.1"/>
    <property type="molecule type" value="Genomic_DNA"/>
</dbReference>
<gene>
    <name evidence="1" type="ORF">LCGC14_0258530</name>
</gene>
<organism evidence="1">
    <name type="scientific">marine sediment metagenome</name>
    <dbReference type="NCBI Taxonomy" id="412755"/>
    <lineage>
        <taxon>unclassified sequences</taxon>
        <taxon>metagenomes</taxon>
        <taxon>ecological metagenomes</taxon>
    </lineage>
</organism>
<sequence>MPIAAAAVAGLVIEILMKAFPPVYKFIKAELDGGADAQKLRDTPVNFSISFGGGEGDAVKIQRAVEDEMLDPDQD</sequence>
<dbReference type="AlphaFoldDB" id="A0A0F9X749"/>